<evidence type="ECO:0000313" key="9">
    <source>
        <dbReference type="EnsemblPlants" id="AUR62009103-RA:cds"/>
    </source>
</evidence>
<evidence type="ECO:0000256" key="4">
    <source>
        <dbReference type="ARBA" id="ARBA00022884"/>
    </source>
</evidence>
<dbReference type="AlphaFoldDB" id="A0A803LB64"/>
<evidence type="ECO:0000256" key="5">
    <source>
        <dbReference type="ARBA" id="ARBA00053002"/>
    </source>
</evidence>
<dbReference type="Gene3D" id="3.40.50.150">
    <property type="entry name" value="Vaccinia Virus protein VP39"/>
    <property type="match status" value="1"/>
</dbReference>
<keyword evidence="10" id="KW-1185">Reference proteome</keyword>
<organism evidence="9 10">
    <name type="scientific">Chenopodium quinoa</name>
    <name type="common">Quinoa</name>
    <dbReference type="NCBI Taxonomy" id="63459"/>
    <lineage>
        <taxon>Eukaryota</taxon>
        <taxon>Viridiplantae</taxon>
        <taxon>Streptophyta</taxon>
        <taxon>Embryophyta</taxon>
        <taxon>Tracheophyta</taxon>
        <taxon>Spermatophyta</taxon>
        <taxon>Magnoliopsida</taxon>
        <taxon>eudicotyledons</taxon>
        <taxon>Gunneridae</taxon>
        <taxon>Pentapetalae</taxon>
        <taxon>Caryophyllales</taxon>
        <taxon>Chenopodiaceae</taxon>
        <taxon>Chenopodioideae</taxon>
        <taxon>Atripliceae</taxon>
        <taxon>Chenopodium</taxon>
    </lineage>
</organism>
<comment type="catalytic activity">
    <reaction evidence="5">
        <text>a cytidine in 25S rRNA + S-adenosyl-L-methionine = a 5-methylcytidine in 25S rRNA + S-adenosyl-L-homocysteine + H(+)</text>
        <dbReference type="Rhea" id="RHEA:47780"/>
        <dbReference type="Rhea" id="RHEA-COMP:11911"/>
        <dbReference type="Rhea" id="RHEA-COMP:11912"/>
        <dbReference type="ChEBI" id="CHEBI:15378"/>
        <dbReference type="ChEBI" id="CHEBI:57856"/>
        <dbReference type="ChEBI" id="CHEBI:59789"/>
        <dbReference type="ChEBI" id="CHEBI:74483"/>
        <dbReference type="ChEBI" id="CHEBI:82748"/>
    </reaction>
</comment>
<dbReference type="OMA" id="MNFYQHA"/>
<comment type="similarity">
    <text evidence="6">Belongs to the class I-like SAM-binding methyltransferase superfamily. RsmB/NOP family.</text>
</comment>
<feature type="compositionally biased region" description="Basic and acidic residues" evidence="7">
    <location>
        <begin position="35"/>
        <end position="44"/>
    </location>
</feature>
<dbReference type="PANTHER" id="PTHR22807:SF4">
    <property type="entry name" value="28S RRNA (CYTOSINE-C(5))-METHYLTRANSFERASE"/>
    <property type="match status" value="1"/>
</dbReference>
<evidence type="ECO:0000256" key="7">
    <source>
        <dbReference type="SAM" id="MobiDB-lite"/>
    </source>
</evidence>
<feature type="domain" description="SAM-dependent MTase RsmB/NOP-type" evidence="8">
    <location>
        <begin position="186"/>
        <end position="473"/>
    </location>
</feature>
<dbReference type="PRINTS" id="PR02008">
    <property type="entry name" value="RCMTFAMILY"/>
</dbReference>
<dbReference type="Pfam" id="PF21153">
    <property type="entry name" value="NSUN5_N"/>
    <property type="match status" value="1"/>
</dbReference>
<dbReference type="GO" id="GO:0003723">
    <property type="term" value="F:RNA binding"/>
    <property type="evidence" value="ECO:0007669"/>
    <property type="project" value="UniProtKB-UniRule"/>
</dbReference>
<reference evidence="9" key="1">
    <citation type="journal article" date="2017" name="Nature">
        <title>The genome of Chenopodium quinoa.</title>
        <authorList>
            <person name="Jarvis D.E."/>
            <person name="Ho Y.S."/>
            <person name="Lightfoot D.J."/>
            <person name="Schmoeckel S.M."/>
            <person name="Li B."/>
            <person name="Borm T.J.A."/>
            <person name="Ohyanagi H."/>
            <person name="Mineta K."/>
            <person name="Michell C.T."/>
            <person name="Saber N."/>
            <person name="Kharbatia N.M."/>
            <person name="Rupper R.R."/>
            <person name="Sharp A.R."/>
            <person name="Dally N."/>
            <person name="Boughton B.A."/>
            <person name="Woo Y.H."/>
            <person name="Gao G."/>
            <person name="Schijlen E.G.W.M."/>
            <person name="Guo X."/>
            <person name="Momin A.A."/>
            <person name="Negrao S."/>
            <person name="Al-Babili S."/>
            <person name="Gehring C."/>
            <person name="Roessner U."/>
            <person name="Jung C."/>
            <person name="Murphy K."/>
            <person name="Arold S.T."/>
            <person name="Gojobori T."/>
            <person name="van der Linden C.G."/>
            <person name="van Loo E.N."/>
            <person name="Jellen E.N."/>
            <person name="Maughan P.J."/>
            <person name="Tester M."/>
        </authorList>
    </citation>
    <scope>NUCLEOTIDE SEQUENCE [LARGE SCALE GENOMIC DNA]</scope>
    <source>
        <strain evidence="9">cv. PI 614886</strain>
    </source>
</reference>
<feature type="binding site" evidence="6">
    <location>
        <position position="299"/>
    </location>
    <ligand>
        <name>S-adenosyl-L-methionine</name>
        <dbReference type="ChEBI" id="CHEBI:59789"/>
    </ligand>
</feature>
<dbReference type="InterPro" id="IPR049560">
    <property type="entry name" value="MeTrfase_RsmB-F_NOP2_cat"/>
</dbReference>
<dbReference type="InterPro" id="IPR048889">
    <property type="entry name" value="NSUN5_RCM1_N"/>
</dbReference>
<feature type="compositionally biased region" description="Basic residues" evidence="7">
    <location>
        <begin position="1"/>
        <end position="13"/>
    </location>
</feature>
<keyword evidence="4 6" id="KW-0694">RNA-binding</keyword>
<accession>A0A803LB64</accession>
<dbReference type="Proteomes" id="UP000596660">
    <property type="component" value="Unplaced"/>
</dbReference>
<evidence type="ECO:0000259" key="8">
    <source>
        <dbReference type="PROSITE" id="PS51686"/>
    </source>
</evidence>
<dbReference type="InterPro" id="IPR001678">
    <property type="entry name" value="MeTrfase_RsmB-F_NOP2_dom"/>
</dbReference>
<evidence type="ECO:0000256" key="1">
    <source>
        <dbReference type="ARBA" id="ARBA00022603"/>
    </source>
</evidence>
<dbReference type="Pfam" id="PF01189">
    <property type="entry name" value="Methyltr_RsmB-F"/>
    <property type="match status" value="1"/>
</dbReference>
<evidence type="ECO:0000313" key="10">
    <source>
        <dbReference type="Proteomes" id="UP000596660"/>
    </source>
</evidence>
<feature type="binding site" evidence="6">
    <location>
        <position position="346"/>
    </location>
    <ligand>
        <name>S-adenosyl-L-methionine</name>
        <dbReference type="ChEBI" id="CHEBI:59789"/>
    </ligand>
</feature>
<keyword evidence="2 6" id="KW-0808">Transferase</keyword>
<evidence type="ECO:0000256" key="3">
    <source>
        <dbReference type="ARBA" id="ARBA00022691"/>
    </source>
</evidence>
<reference evidence="9" key="2">
    <citation type="submission" date="2021-03" db="UniProtKB">
        <authorList>
            <consortium name="EnsemblPlants"/>
        </authorList>
    </citation>
    <scope>IDENTIFICATION</scope>
</reference>
<feature type="active site" description="Nucleophile" evidence="6">
    <location>
        <position position="407"/>
    </location>
</feature>
<dbReference type="Gramene" id="AUR62009103-RA">
    <property type="protein sequence ID" value="AUR62009103-RA:cds"/>
    <property type="gene ID" value="AUR62009103"/>
</dbReference>
<evidence type="ECO:0000256" key="2">
    <source>
        <dbReference type="ARBA" id="ARBA00022679"/>
    </source>
</evidence>
<dbReference type="EnsemblPlants" id="AUR62009103-RA">
    <property type="protein sequence ID" value="AUR62009103-RA:cds"/>
    <property type="gene ID" value="AUR62009103"/>
</dbReference>
<evidence type="ECO:0000256" key="6">
    <source>
        <dbReference type="PROSITE-ProRule" id="PRU01023"/>
    </source>
</evidence>
<proteinExistence type="inferred from homology"/>
<dbReference type="CDD" id="cd02440">
    <property type="entry name" value="AdoMet_MTases"/>
    <property type="match status" value="1"/>
</dbReference>
<keyword evidence="1 6" id="KW-0489">Methyltransferase</keyword>
<name>A0A803LB64_CHEQI</name>
<dbReference type="Gene3D" id="3.30.70.1170">
    <property type="entry name" value="Sun protein, domain 3"/>
    <property type="match status" value="2"/>
</dbReference>
<dbReference type="SMR" id="A0A803LB64"/>
<sequence length="535" mass="59405">MVRRKKQTLKKLKPSNTDKTNNQPPSKTPPPQKTPPEKKDRKQLNAEKSAHFGRREAAKILRVILQGDAHRRAVGSIKTLVFKPSVRNKKATFALICQTLKYLPIIKEVLDSSAVLNSKWKRQEELIYITTYDLLFGKEISTWGDAEKFLFQRKAVLESTLAKILAKKKVKRVEDLLSQDKTPGLPNFFSDVPKPRYVRVNTLKLDVDSAIKELRKKCTVQKDDLVPDLLILPHGVDLHDHPLVTSGSVFLQGKASSMVAVALGPQPGWQVLDACSAPGNKTAHLAALMKGKGKIVACELNADRVELLQKTINVAGAKNVEVHHGNFLNIDPEDPAYSKLRAILLDPSCSGSGTAAERLDHLLPSHMNNKAGVSDVIRLTNLSAFQKKALKHALSFPTVERIVYSTCSIHQLENEDVIKSVLPTALKNGFELATPFPQWSRRGLPVFEGSEHVLRMDPVEDKEGFFIALFVRKQEECKPNQLRNLKKRKPEMPVPFTRLSKMWLLSLMLSSPHGVGCCAGGGCCPGEESVCLPTS</sequence>
<dbReference type="SUPFAM" id="SSF53335">
    <property type="entry name" value="S-adenosyl-L-methionine-dependent methyltransferases"/>
    <property type="match status" value="1"/>
</dbReference>
<dbReference type="InterPro" id="IPR029063">
    <property type="entry name" value="SAM-dependent_MTases_sf"/>
</dbReference>
<dbReference type="InterPro" id="IPR023267">
    <property type="entry name" value="RCMT"/>
</dbReference>
<dbReference type="GO" id="GO:0005730">
    <property type="term" value="C:nucleolus"/>
    <property type="evidence" value="ECO:0007669"/>
    <property type="project" value="TreeGrafter"/>
</dbReference>
<comment type="caution">
    <text evidence="6">Lacks conserved residue(s) required for the propagation of feature annotation.</text>
</comment>
<dbReference type="PANTHER" id="PTHR22807">
    <property type="entry name" value="NOP2 YEAST -RELATED NOL1/NOP2/FMU SUN DOMAIN-CONTAINING"/>
    <property type="match status" value="1"/>
</dbReference>
<feature type="binding site" evidence="6">
    <location>
        <begin position="275"/>
        <end position="281"/>
    </location>
    <ligand>
        <name>S-adenosyl-L-methionine</name>
        <dbReference type="ChEBI" id="CHEBI:59789"/>
    </ligand>
</feature>
<dbReference type="GO" id="GO:0070475">
    <property type="term" value="P:rRNA base methylation"/>
    <property type="evidence" value="ECO:0007669"/>
    <property type="project" value="TreeGrafter"/>
</dbReference>
<dbReference type="PROSITE" id="PS51686">
    <property type="entry name" value="SAM_MT_RSMB_NOP"/>
    <property type="match status" value="1"/>
</dbReference>
<feature type="region of interest" description="Disordered" evidence="7">
    <location>
        <begin position="1"/>
        <end position="44"/>
    </location>
</feature>
<keyword evidence="3 6" id="KW-0949">S-adenosyl-L-methionine</keyword>
<dbReference type="FunFam" id="3.40.50.150:FF:000164">
    <property type="entry name" value="Methyltransferase NSUN5, putative"/>
    <property type="match status" value="1"/>
</dbReference>
<protein>
    <recommendedName>
        <fullName evidence="8">SAM-dependent MTase RsmB/NOP-type domain-containing protein</fullName>
    </recommendedName>
</protein>
<dbReference type="GO" id="GO:0008173">
    <property type="term" value="F:RNA methyltransferase activity"/>
    <property type="evidence" value="ECO:0007669"/>
    <property type="project" value="InterPro"/>
</dbReference>